<evidence type="ECO:0000313" key="2">
    <source>
        <dbReference type="EMBL" id="PRO71038.1"/>
    </source>
</evidence>
<accession>A0A2S9V3L7</accession>
<evidence type="ECO:0000256" key="1">
    <source>
        <dbReference type="SAM" id="SignalP"/>
    </source>
</evidence>
<dbReference type="RefSeq" id="WP_105936904.1">
    <property type="nucleotide sequence ID" value="NZ_PVNP01000219.1"/>
</dbReference>
<comment type="caution">
    <text evidence="2">The sequence shown here is derived from an EMBL/GenBank/DDBJ whole genome shotgun (WGS) entry which is preliminary data.</text>
</comment>
<name>A0A2S9V3L7_9ALTE</name>
<reference evidence="3" key="1">
    <citation type="journal article" date="2020" name="Int. J. Syst. Evol. Microbiol.">
        <title>Alteromonas alba sp. nov., a marine bacterium isolated from the seawater of the West Pacific Ocean.</title>
        <authorList>
            <person name="Sun C."/>
            <person name="Wu Y.-H."/>
            <person name="Xamxidin M."/>
            <person name="Cheng H."/>
            <person name="Xu X.-W."/>
        </authorList>
    </citation>
    <scope>NUCLEOTIDE SEQUENCE [LARGE SCALE GENOMIC DNA]</scope>
    <source>
        <strain evidence="3">190</strain>
    </source>
</reference>
<sequence>MKSFFSFLLLVLTVSTATAQNQRISLESLGRLSLKFAAPQIVPAVPTPAVSGEVSYLPGNGYQLVLPFRVLQQQYLVAPQASVAANTPLVKLTGSEVHHFYEMLKAQKEIYRQAEQRYQQNLPLFNSKSINQQTWQSITDHYFASKLELGHLEHAEELLQRANDEDSALLTAPVAGVFIPAGEQLDNEAFVYGEVIEQSALRLRVQLPSELADKVSALTMGTCHLDVAYRERLSSGLVSRLWSAPVTGNADCALSFADAVMVTPVIEQAGLAVPASSVYFFEGEYYVLAKEGAELVPVAVTVLGRHDGQLLIADSEQLKNAQVLTSSVSAVQGILLGLGGE</sequence>
<feature type="signal peptide" evidence="1">
    <location>
        <begin position="1"/>
        <end position="19"/>
    </location>
</feature>
<evidence type="ECO:0008006" key="4">
    <source>
        <dbReference type="Google" id="ProtNLM"/>
    </source>
</evidence>
<dbReference type="Proteomes" id="UP000238949">
    <property type="component" value="Unassembled WGS sequence"/>
</dbReference>
<proteinExistence type="predicted"/>
<gene>
    <name evidence="2" type="ORF">C6Y40_24000</name>
</gene>
<organism evidence="2 3">
    <name type="scientific">Alteromonas alba</name>
    <dbReference type="NCBI Taxonomy" id="2079529"/>
    <lineage>
        <taxon>Bacteria</taxon>
        <taxon>Pseudomonadati</taxon>
        <taxon>Pseudomonadota</taxon>
        <taxon>Gammaproteobacteria</taxon>
        <taxon>Alteromonadales</taxon>
        <taxon>Alteromonadaceae</taxon>
        <taxon>Alteromonas/Salinimonas group</taxon>
        <taxon>Alteromonas</taxon>
    </lineage>
</organism>
<feature type="chain" id="PRO_5015591117" description="HlyD family secretion protein" evidence="1">
    <location>
        <begin position="20"/>
        <end position="341"/>
    </location>
</feature>
<dbReference type="AlphaFoldDB" id="A0A2S9V3L7"/>
<protein>
    <recommendedName>
        <fullName evidence="4">HlyD family secretion protein</fullName>
    </recommendedName>
</protein>
<dbReference type="EMBL" id="PVNP01000219">
    <property type="protein sequence ID" value="PRO71038.1"/>
    <property type="molecule type" value="Genomic_DNA"/>
</dbReference>
<dbReference type="OrthoDB" id="5757429at2"/>
<evidence type="ECO:0000313" key="3">
    <source>
        <dbReference type="Proteomes" id="UP000238949"/>
    </source>
</evidence>
<keyword evidence="3" id="KW-1185">Reference proteome</keyword>
<keyword evidence="1" id="KW-0732">Signal</keyword>